<feature type="transmembrane region" description="Helical" evidence="1">
    <location>
        <begin position="219"/>
        <end position="242"/>
    </location>
</feature>
<keyword evidence="1" id="KW-1133">Transmembrane helix</keyword>
<keyword evidence="1" id="KW-0472">Membrane</keyword>
<keyword evidence="1" id="KW-0812">Transmembrane</keyword>
<accession>A0A318N2J9</accession>
<feature type="transmembrane region" description="Helical" evidence="1">
    <location>
        <begin position="138"/>
        <end position="158"/>
    </location>
</feature>
<evidence type="ECO:0000313" key="2">
    <source>
        <dbReference type="EMBL" id="PXZ01823.1"/>
    </source>
</evidence>
<feature type="transmembrane region" description="Helical" evidence="1">
    <location>
        <begin position="6"/>
        <end position="31"/>
    </location>
</feature>
<organism evidence="2 3">
    <name type="scientific">Commensalibacter melissae</name>
    <dbReference type="NCBI Taxonomy" id="2070537"/>
    <lineage>
        <taxon>Bacteria</taxon>
        <taxon>Pseudomonadati</taxon>
        <taxon>Pseudomonadota</taxon>
        <taxon>Alphaproteobacteria</taxon>
        <taxon>Acetobacterales</taxon>
        <taxon>Acetobacteraceae</taxon>
    </lineage>
</organism>
<proteinExistence type="predicted"/>
<name>A0A318N2J9_9PROT</name>
<dbReference type="AlphaFoldDB" id="A0A318N2J9"/>
<feature type="transmembrane region" description="Helical" evidence="1">
    <location>
        <begin position="105"/>
        <end position="126"/>
    </location>
</feature>
<comment type="caution">
    <text evidence="2">The sequence shown here is derived from an EMBL/GenBank/DDBJ whole genome shotgun (WGS) entry which is preliminary data.</text>
</comment>
<feature type="transmembrane region" description="Helical" evidence="1">
    <location>
        <begin position="74"/>
        <end position="93"/>
    </location>
</feature>
<gene>
    <name evidence="2" type="ORF">DK869_02165</name>
</gene>
<dbReference type="Proteomes" id="UP000247565">
    <property type="component" value="Unassembled WGS sequence"/>
</dbReference>
<reference evidence="2 3" key="1">
    <citation type="submission" date="2018-05" db="EMBL/GenBank/DDBJ databases">
        <title>Reference genomes for bee gut microbiota database.</title>
        <authorList>
            <person name="Ellegaard K.M."/>
        </authorList>
    </citation>
    <scope>NUCLEOTIDE SEQUENCE [LARGE SCALE GENOMIC DNA]</scope>
    <source>
        <strain evidence="2 3">ESL0284</strain>
    </source>
</reference>
<feature type="transmembrane region" description="Helical" evidence="1">
    <location>
        <begin position="254"/>
        <end position="279"/>
    </location>
</feature>
<dbReference type="EMBL" id="QGLT01000001">
    <property type="protein sequence ID" value="PXZ01823.1"/>
    <property type="molecule type" value="Genomic_DNA"/>
</dbReference>
<evidence type="ECO:0000313" key="3">
    <source>
        <dbReference type="Proteomes" id="UP000247565"/>
    </source>
</evidence>
<feature type="transmembrane region" description="Helical" evidence="1">
    <location>
        <begin position="291"/>
        <end position="311"/>
    </location>
</feature>
<feature type="transmembrane region" description="Helical" evidence="1">
    <location>
        <begin position="178"/>
        <end position="198"/>
    </location>
</feature>
<protein>
    <submittedName>
        <fullName evidence="2">Uncharacterized protein</fullName>
    </submittedName>
</protein>
<keyword evidence="3" id="KW-1185">Reference proteome</keyword>
<sequence length="316" mass="36229">MIFLYWLMSLLMILFHVLLILGMAPLIMVFMERLNGKIQGKPLESSQYVLQNIKIIYSRILNFLFKKILSVNTLIYLITIGLLVTVAISIPIFSTNTLVNNNSDFIFVTILLIFVPFLIFFLVFQDCSLLCFKNSQRIMFQTFMYIPAILLIAMVCRLNTKSTELSHIVLFFHNSTSLINLALCPLFICACSLFFLVLDIPDFLNFIEKDGFDGDEKAILFYISSLQFLIWLSLIAFLIWPQSIAIFDLQTKSLMYWLLTAFFGLLAWSSKIVIECIVISIMRNFLFLSKGYYKIGIATVLNFVAVVIYFAGLGGI</sequence>
<evidence type="ECO:0000256" key="1">
    <source>
        <dbReference type="SAM" id="Phobius"/>
    </source>
</evidence>